<gene>
    <name evidence="2" type="ORF">FKR81_05755</name>
</gene>
<dbReference type="Pfam" id="PF01965">
    <property type="entry name" value="DJ-1_PfpI"/>
    <property type="match status" value="1"/>
</dbReference>
<dbReference type="RefSeq" id="WP_146349870.1">
    <property type="nucleotide sequence ID" value="NZ_VOBR01000003.1"/>
</dbReference>
<proteinExistence type="predicted"/>
<dbReference type="Gene3D" id="3.40.50.880">
    <property type="match status" value="1"/>
</dbReference>
<dbReference type="Proteomes" id="UP000316639">
    <property type="component" value="Unassembled WGS sequence"/>
</dbReference>
<dbReference type="GO" id="GO:0006355">
    <property type="term" value="P:regulation of DNA-templated transcription"/>
    <property type="evidence" value="ECO:0007669"/>
    <property type="project" value="TreeGrafter"/>
</dbReference>
<dbReference type="InterPro" id="IPR052158">
    <property type="entry name" value="INH-QAR"/>
</dbReference>
<dbReference type="InterPro" id="IPR029062">
    <property type="entry name" value="Class_I_gatase-like"/>
</dbReference>
<evidence type="ECO:0000259" key="1">
    <source>
        <dbReference type="Pfam" id="PF01965"/>
    </source>
</evidence>
<evidence type="ECO:0000313" key="2">
    <source>
        <dbReference type="EMBL" id="TWP53459.1"/>
    </source>
</evidence>
<dbReference type="InterPro" id="IPR002818">
    <property type="entry name" value="DJ-1/PfpI"/>
</dbReference>
<name>A0A563F0L4_9PSEU</name>
<dbReference type="SUPFAM" id="SSF52317">
    <property type="entry name" value="Class I glutamine amidotransferase-like"/>
    <property type="match status" value="1"/>
</dbReference>
<evidence type="ECO:0000313" key="3">
    <source>
        <dbReference type="Proteomes" id="UP000316639"/>
    </source>
</evidence>
<dbReference type="OrthoDB" id="4265717at2"/>
<keyword evidence="3" id="KW-1185">Reference proteome</keyword>
<dbReference type="PANTHER" id="PTHR43130">
    <property type="entry name" value="ARAC-FAMILY TRANSCRIPTIONAL REGULATOR"/>
    <property type="match status" value="1"/>
</dbReference>
<feature type="domain" description="DJ-1/PfpI" evidence="1">
    <location>
        <begin position="4"/>
        <end position="169"/>
    </location>
</feature>
<sequence>MLAQVVLFDGFDPLDVIAPYEVLAAAGIESELVSAEGVREVPSGLNLLSLRAVAALDPRRADLVLVPGVAGSVDEVPAMLAQVATGLAPVLKEALELPDTTVATVCGGSLVLAVAGLIPGRRATSHHLGLGLLAESGVEAIDARVVDDGDLVSAAGITSGLDLALHLVERELGAPKAHEVERFFAHERRGVVWRAA</sequence>
<reference evidence="2 3" key="1">
    <citation type="submission" date="2019-07" db="EMBL/GenBank/DDBJ databases">
        <title>Lentzea xizangensis sp. nov., isolated from Qinghai-Tibetan Plateau Soils.</title>
        <authorList>
            <person name="Huang J."/>
        </authorList>
    </citation>
    <scope>NUCLEOTIDE SEQUENCE [LARGE SCALE GENOMIC DNA]</scope>
    <source>
        <strain evidence="2 3">FXJ1.1311</strain>
    </source>
</reference>
<dbReference type="PANTHER" id="PTHR43130:SF2">
    <property type="entry name" value="DJ-1_PFPI DOMAIN-CONTAINING PROTEIN"/>
    <property type="match status" value="1"/>
</dbReference>
<accession>A0A563F0L4</accession>
<dbReference type="EMBL" id="VOBR01000003">
    <property type="protein sequence ID" value="TWP53459.1"/>
    <property type="molecule type" value="Genomic_DNA"/>
</dbReference>
<organism evidence="2 3">
    <name type="scientific">Lentzea tibetensis</name>
    <dbReference type="NCBI Taxonomy" id="2591470"/>
    <lineage>
        <taxon>Bacteria</taxon>
        <taxon>Bacillati</taxon>
        <taxon>Actinomycetota</taxon>
        <taxon>Actinomycetes</taxon>
        <taxon>Pseudonocardiales</taxon>
        <taxon>Pseudonocardiaceae</taxon>
        <taxon>Lentzea</taxon>
    </lineage>
</organism>
<dbReference type="AlphaFoldDB" id="A0A563F0L4"/>
<protein>
    <submittedName>
        <fullName evidence="2">DJ-1/PfpI family protein</fullName>
    </submittedName>
</protein>
<comment type="caution">
    <text evidence="2">The sequence shown here is derived from an EMBL/GenBank/DDBJ whole genome shotgun (WGS) entry which is preliminary data.</text>
</comment>